<feature type="compositionally biased region" description="Gly residues" evidence="2">
    <location>
        <begin position="310"/>
        <end position="322"/>
    </location>
</feature>
<feature type="compositionally biased region" description="Gly residues" evidence="2">
    <location>
        <begin position="860"/>
        <end position="871"/>
    </location>
</feature>
<dbReference type="InterPro" id="IPR000300">
    <property type="entry name" value="IPPc"/>
</dbReference>
<sequence length="1607" mass="150941">MEKEEDAEAETQELLLSLLDVRSPSAAAAAVAAAAAAAAAAMSPVHSRSPLASPLASGGGGLPDLAEAASPSRPATSGAGSSSGGAGYVAVADGLDLAQGDVQGRRPSGSEASTRSQWLGGDRGGAGGGGGEGTGERPTPRLSGGVALEGGSRRPSDASAAGAAGTAWGAAGAGPVPPVPPPATAAATGAGRASASGTSTSGSGSGSRQASGRKVSASGTPAAGAGRQAQPGLHSPGQGPLDGGEAAEAAARPSPAPHVGTGSSHRPPLPPGHHHTAGAPAASPAAGPTAAAAGRGTSQRRVISGASSHGDGGAGGAGGAGAGDEQQRERRASGGAAGPTSSAEAGPAAVGSEPKPRQPSGSGHAPGPSSGRTSGAGGPGPGLPGVGEVRPLSASSGRHLPPVSAPQAATAASPPGPASGPALGHTHAQGPSPPAALPSGGGGGGGGGRAVRFSYTGDDSDTAPGAAAAAAAAAGGLPPVRRPSDGAPPPHGALHLPPHLGSPSGAGAGAGEPGSGPVGGLSPQPRGAGSRNTSSNGAAHIPSGPSTATAASAAAAAGSPVADDVLLPTRRSGPSRAASHDLRQASSWSDLAPPPPLPPPPHSHPHPLNRRPTGDGGAGGAGGRTSGSGTQAGGATPVLLSPESGGQAGGGGAKAMLAGSGGGGAGGGAGAINSANAGPHAIRRAVELSPLVAAAAVAAAAASGLPGGGPGAEVALREALARQAVENAAVLTAAADGDGDGLLRPWSASSSHSALGRGGGGGAGGGGGGLGGVLETDYGYARVVAQHTGLVVGGGGASPLTSGAGGLRSLQSGLGSSGRRTALAPLPLLPSLTTASSHGVPDLPLPLPLPGGLLSPSAGGTEGPGSGGPAAGGMSQQQRNGAGGSISPLPSWQPLGSTPGPGARSFKSALKGNAGSSAGAPPSEQSGTPMDAADSGGGGGGGLSLPGLPRGGTGRALSQRRGSGFSAAATAAAAPGSGADSGVDSPSVLARVLAAGGVGAGAGAGGGSGGPGSASLLGHVGAGAGGVDVDLDGMPPLDLSNAESVDVRIHCLTFNMGGVTPPAAALPETLFSGSCLGPGDVPLAGAAGGGGGGGGVGELLGGGGGEDGGGGGAAGGDAADLYVFSSQESGPLSEWEAAVSAHLGRRYVRVAAESLMAIHILLFATRPLAPHIKEVRTSSVATGVGNVLGNKGGVAVTFSLAGAQVLLVGAHFAAHDAYVERRNADFHRICAGLFAAPPAAAPAPAAAGPPASTSHNSHGSGPGSAATARPSGEFARSSAGTGPGSGPHSSHVYGGGGGGGAHAGGYASTPESRSPTAGRPPRGGAGGGGGGGGFTAGGPTLSRFSRGFGLASRDNGSGAGAGAGGPPSAAPTEPGVEEVGSGGGGGGGAPLARGLSRQLSSESTSSVMSAASHYHGGGGGAGFGGGVASRAPSMSGGTRSRAASFFSGMSFATAARTSTALLAHFDVVLWMGDLNYRIAGNPEVVKFAIDNNMVEVLAANDQLRNQQKKGKVLQGFHEMPIAFAPTFKFTPGTDRYDLKRTPAWTDRVLYAVHADPLFADLKPLYYMAVPELRTSDHKPVIAGFELSVSPQHANAGRHSKRAGCSIM</sequence>
<dbReference type="PANTHER" id="PTHR11200:SF300">
    <property type="entry name" value="TYPE II INOSITOL 1,4,5-TRISPHOSPHATE 5-PHOSPHATASE"/>
    <property type="match status" value="1"/>
</dbReference>
<feature type="compositionally biased region" description="Gly residues" evidence="2">
    <location>
        <begin position="504"/>
        <end position="519"/>
    </location>
</feature>
<feature type="compositionally biased region" description="Gly residues" evidence="2">
    <location>
        <begin position="374"/>
        <end position="385"/>
    </location>
</feature>
<dbReference type="SUPFAM" id="SSF56219">
    <property type="entry name" value="DNase I-like"/>
    <property type="match status" value="2"/>
</dbReference>
<gene>
    <name evidence="4" type="ORF">CHLRE_11g467546v5</name>
</gene>
<dbReference type="InterPro" id="IPR036691">
    <property type="entry name" value="Endo/exonu/phosph_ase_sf"/>
</dbReference>
<evidence type="ECO:0000313" key="5">
    <source>
        <dbReference type="Proteomes" id="UP000006906"/>
    </source>
</evidence>
<feature type="compositionally biased region" description="Gly residues" evidence="2">
    <location>
        <begin position="121"/>
        <end position="133"/>
    </location>
</feature>
<feature type="compositionally biased region" description="Low complexity" evidence="2">
    <location>
        <begin position="338"/>
        <end position="349"/>
    </location>
</feature>
<protein>
    <recommendedName>
        <fullName evidence="3">Inositol polyphosphate-related phosphatase domain-containing protein</fullName>
    </recommendedName>
</protein>
<feature type="compositionally biased region" description="Low complexity" evidence="2">
    <location>
        <begin position="157"/>
        <end position="174"/>
    </location>
</feature>
<evidence type="ECO:0000256" key="1">
    <source>
        <dbReference type="ARBA" id="ARBA00010768"/>
    </source>
</evidence>
<feature type="domain" description="Inositol polyphosphate-related phosphatase" evidence="3">
    <location>
        <begin position="1045"/>
        <end position="1592"/>
    </location>
</feature>
<feature type="compositionally biased region" description="Low complexity" evidence="2">
    <location>
        <begin position="359"/>
        <end position="373"/>
    </location>
</feature>
<dbReference type="Gene3D" id="3.60.10.10">
    <property type="entry name" value="Endonuclease/exonuclease/phosphatase"/>
    <property type="match status" value="2"/>
</dbReference>
<dbReference type="RefSeq" id="XP_042919300.1">
    <property type="nucleotide sequence ID" value="XM_043067299.1"/>
</dbReference>
<keyword evidence="5" id="KW-1185">Reference proteome</keyword>
<dbReference type="Proteomes" id="UP000006906">
    <property type="component" value="Chromosome 11"/>
</dbReference>
<dbReference type="EMBL" id="CM008972">
    <property type="protein sequence ID" value="PNW76391.1"/>
    <property type="molecule type" value="Genomic_DNA"/>
</dbReference>
<dbReference type="GeneID" id="5726960"/>
<feature type="compositionally biased region" description="Gly residues" evidence="2">
    <location>
        <begin position="1321"/>
        <end position="1336"/>
    </location>
</feature>
<dbReference type="PANTHER" id="PTHR11200">
    <property type="entry name" value="INOSITOL 5-PHOSPHATASE"/>
    <property type="match status" value="1"/>
</dbReference>
<feature type="compositionally biased region" description="Low complexity" evidence="2">
    <location>
        <begin position="1390"/>
        <end position="1412"/>
    </location>
</feature>
<feature type="region of interest" description="Disordered" evidence="2">
    <location>
        <begin position="1241"/>
        <end position="1412"/>
    </location>
</feature>
<dbReference type="OrthoDB" id="62798at2759"/>
<feature type="compositionally biased region" description="Gly residues" evidence="2">
    <location>
        <begin position="439"/>
        <end position="449"/>
    </location>
</feature>
<dbReference type="Pfam" id="PF22669">
    <property type="entry name" value="Exo_endo_phos2"/>
    <property type="match status" value="2"/>
</dbReference>
<feature type="compositionally biased region" description="Low complexity" evidence="2">
    <location>
        <begin position="492"/>
        <end position="503"/>
    </location>
</feature>
<feature type="compositionally biased region" description="Low complexity" evidence="2">
    <location>
        <begin position="1241"/>
        <end position="1251"/>
    </location>
</feature>
<feature type="compositionally biased region" description="Low complexity" evidence="2">
    <location>
        <begin position="184"/>
        <end position="232"/>
    </location>
</feature>
<dbReference type="STRING" id="3055.A0A2K3D791"/>
<evidence type="ECO:0000313" key="4">
    <source>
        <dbReference type="EMBL" id="PNW76391.1"/>
    </source>
</evidence>
<dbReference type="InterPro" id="IPR046985">
    <property type="entry name" value="IP5"/>
</dbReference>
<feature type="compositionally biased region" description="Pro residues" evidence="2">
    <location>
        <begin position="592"/>
        <end position="602"/>
    </location>
</feature>
<dbReference type="GO" id="GO:0046856">
    <property type="term" value="P:phosphatidylinositol dephosphorylation"/>
    <property type="evidence" value="ECO:0007669"/>
    <property type="project" value="InterPro"/>
</dbReference>
<name>A0A2K3D791_CHLRE</name>
<dbReference type="PaxDb" id="3055-EDO97507"/>
<feature type="compositionally biased region" description="Low complexity" evidence="2">
    <location>
        <begin position="543"/>
        <end position="565"/>
    </location>
</feature>
<reference evidence="4 5" key="1">
    <citation type="journal article" date="2007" name="Science">
        <title>The Chlamydomonas genome reveals the evolution of key animal and plant functions.</title>
        <authorList>
            <person name="Merchant S.S."/>
            <person name="Prochnik S.E."/>
            <person name="Vallon O."/>
            <person name="Harris E.H."/>
            <person name="Karpowicz S.J."/>
            <person name="Witman G.B."/>
            <person name="Terry A."/>
            <person name="Salamov A."/>
            <person name="Fritz-Laylin L.K."/>
            <person name="Marechal-Drouard L."/>
            <person name="Marshall W.F."/>
            <person name="Qu L.H."/>
            <person name="Nelson D.R."/>
            <person name="Sanderfoot A.A."/>
            <person name="Spalding M.H."/>
            <person name="Kapitonov V.V."/>
            <person name="Ren Q."/>
            <person name="Ferris P."/>
            <person name="Lindquist E."/>
            <person name="Shapiro H."/>
            <person name="Lucas S.M."/>
            <person name="Grimwood J."/>
            <person name="Schmutz J."/>
            <person name="Cardol P."/>
            <person name="Cerutti H."/>
            <person name="Chanfreau G."/>
            <person name="Chen C.L."/>
            <person name="Cognat V."/>
            <person name="Croft M.T."/>
            <person name="Dent R."/>
            <person name="Dutcher S."/>
            <person name="Fernandez E."/>
            <person name="Fukuzawa H."/>
            <person name="Gonzalez-Ballester D."/>
            <person name="Gonzalez-Halphen D."/>
            <person name="Hallmann A."/>
            <person name="Hanikenne M."/>
            <person name="Hippler M."/>
            <person name="Inwood W."/>
            <person name="Jabbari K."/>
            <person name="Kalanon M."/>
            <person name="Kuras R."/>
            <person name="Lefebvre P.A."/>
            <person name="Lemaire S.D."/>
            <person name="Lobanov A.V."/>
            <person name="Lohr M."/>
            <person name="Manuell A."/>
            <person name="Meier I."/>
            <person name="Mets L."/>
            <person name="Mittag M."/>
            <person name="Mittelmeier T."/>
            <person name="Moroney J.V."/>
            <person name="Moseley J."/>
            <person name="Napoli C."/>
            <person name="Nedelcu A.M."/>
            <person name="Niyogi K."/>
            <person name="Novoselov S.V."/>
            <person name="Paulsen I.T."/>
            <person name="Pazour G."/>
            <person name="Purton S."/>
            <person name="Ral J.P."/>
            <person name="Riano-Pachon D.M."/>
            <person name="Riekhof W."/>
            <person name="Rymarquis L."/>
            <person name="Schroda M."/>
            <person name="Stern D."/>
            <person name="Umen J."/>
            <person name="Willows R."/>
            <person name="Wilson N."/>
            <person name="Zimmer S.L."/>
            <person name="Allmer J."/>
            <person name="Balk J."/>
            <person name="Bisova K."/>
            <person name="Chen C.J."/>
            <person name="Elias M."/>
            <person name="Gendler K."/>
            <person name="Hauser C."/>
            <person name="Lamb M.R."/>
            <person name="Ledford H."/>
            <person name="Long J.C."/>
            <person name="Minagawa J."/>
            <person name="Page M.D."/>
            <person name="Pan J."/>
            <person name="Pootakham W."/>
            <person name="Roje S."/>
            <person name="Rose A."/>
            <person name="Stahlberg E."/>
            <person name="Terauchi A.M."/>
            <person name="Yang P."/>
            <person name="Ball S."/>
            <person name="Bowler C."/>
            <person name="Dieckmann C.L."/>
            <person name="Gladyshev V.N."/>
            <person name="Green P."/>
            <person name="Jorgensen R."/>
            <person name="Mayfield S."/>
            <person name="Mueller-Roeber B."/>
            <person name="Rajamani S."/>
            <person name="Sayre R.T."/>
            <person name="Brokstein P."/>
            <person name="Dubchak I."/>
            <person name="Goodstein D."/>
            <person name="Hornick L."/>
            <person name="Huang Y.W."/>
            <person name="Jhaveri J."/>
            <person name="Luo Y."/>
            <person name="Martinez D."/>
            <person name="Ngau W.C."/>
            <person name="Otillar B."/>
            <person name="Poliakov A."/>
            <person name="Porter A."/>
            <person name="Szajkowski L."/>
            <person name="Werner G."/>
            <person name="Zhou K."/>
            <person name="Grigoriev I.V."/>
            <person name="Rokhsar D.S."/>
            <person name="Grossman A.R."/>
        </authorList>
    </citation>
    <scope>NUCLEOTIDE SEQUENCE [LARGE SCALE GENOMIC DNA]</scope>
    <source>
        <strain evidence="5">CC-503</strain>
    </source>
</reference>
<evidence type="ECO:0000259" key="3">
    <source>
        <dbReference type="SMART" id="SM00128"/>
    </source>
</evidence>
<feature type="compositionally biased region" description="Low complexity" evidence="2">
    <location>
        <begin position="277"/>
        <end position="297"/>
    </location>
</feature>
<feature type="compositionally biased region" description="Gly residues" evidence="2">
    <location>
        <begin position="1380"/>
        <end position="1389"/>
    </location>
</feature>
<feature type="compositionally biased region" description="Low complexity" evidence="2">
    <location>
        <begin position="63"/>
        <end position="80"/>
    </location>
</feature>
<comment type="similarity">
    <text evidence="1">Belongs to the inositol polyphosphate 5-phosphatase family.</text>
</comment>
<accession>A0A2K3D791</accession>
<dbReference type="ExpressionAtlas" id="A0A2K3D791">
    <property type="expression patterns" value="baseline"/>
</dbReference>
<dbReference type="SMART" id="SM00128">
    <property type="entry name" value="IPPc"/>
    <property type="match status" value="1"/>
</dbReference>
<organism evidence="4 5">
    <name type="scientific">Chlamydomonas reinhardtii</name>
    <name type="common">Chlamydomonas smithii</name>
    <dbReference type="NCBI Taxonomy" id="3055"/>
    <lineage>
        <taxon>Eukaryota</taxon>
        <taxon>Viridiplantae</taxon>
        <taxon>Chlorophyta</taxon>
        <taxon>core chlorophytes</taxon>
        <taxon>Chlorophyceae</taxon>
        <taxon>CS clade</taxon>
        <taxon>Chlamydomonadales</taxon>
        <taxon>Chlamydomonadaceae</taxon>
        <taxon>Chlamydomonas</taxon>
    </lineage>
</organism>
<feature type="compositionally biased region" description="Low complexity" evidence="2">
    <location>
        <begin position="401"/>
        <end position="424"/>
    </location>
</feature>
<proteinExistence type="inferred from homology"/>
<dbReference type="InParanoid" id="A0A2K3D791"/>
<feature type="compositionally biased region" description="Gly residues" evidence="2">
    <location>
        <begin position="614"/>
        <end position="632"/>
    </location>
</feature>
<feature type="compositionally biased region" description="Gly residues" evidence="2">
    <location>
        <begin position="935"/>
        <end position="954"/>
    </location>
</feature>
<feature type="compositionally biased region" description="Low complexity" evidence="2">
    <location>
        <begin position="850"/>
        <end position="859"/>
    </location>
</feature>
<feature type="compositionally biased region" description="Gly residues" evidence="2">
    <location>
        <begin position="1293"/>
        <end position="1303"/>
    </location>
</feature>
<dbReference type="GO" id="GO:0004439">
    <property type="term" value="F:phosphatidylinositol-4,5-bisphosphate 5-phosphatase activity"/>
    <property type="evidence" value="ECO:0000318"/>
    <property type="project" value="GO_Central"/>
</dbReference>
<feature type="region of interest" description="Disordered" evidence="2">
    <location>
        <begin position="42"/>
        <end position="653"/>
    </location>
</feature>
<evidence type="ECO:0000256" key="2">
    <source>
        <dbReference type="SAM" id="MobiDB-lite"/>
    </source>
</evidence>
<feature type="compositionally biased region" description="Low complexity" evidence="2">
    <location>
        <begin position="463"/>
        <end position="479"/>
    </location>
</feature>
<dbReference type="Gramene" id="PNW76391">
    <property type="protein sequence ID" value="PNW76391"/>
    <property type="gene ID" value="CHLRE_11g467546v5"/>
</dbReference>
<feature type="compositionally biased region" description="Low complexity" evidence="2">
    <location>
        <begin position="1304"/>
        <end position="1320"/>
    </location>
</feature>
<dbReference type="KEGG" id="cre:CHLRE_11g467546v5"/>
<feature type="region of interest" description="Disordered" evidence="2">
    <location>
        <begin position="843"/>
        <end position="962"/>
    </location>
</feature>